<dbReference type="Proteomes" id="UP001212498">
    <property type="component" value="Unassembled WGS sequence"/>
</dbReference>
<evidence type="ECO:0008006" key="4">
    <source>
        <dbReference type="Google" id="ProtNLM"/>
    </source>
</evidence>
<evidence type="ECO:0000313" key="3">
    <source>
        <dbReference type="Proteomes" id="UP001212498"/>
    </source>
</evidence>
<sequence>YNGGGAPVAIPIRQAADGGERLPLGDVLVRSAFPAMAIIKLSLDVWIWTGDDPYVTSPSLARALQWGRALYGAHGFTVMERRGRHPADRFVMVPLAEHLLISRFGSTVPVMAGDDAEAVPGLQATERGRTLPLNDFRVVMTVTGDGRFVCELSRGASWRPSAISRELARTPAGERVDPAVAAHVAAARLTAEGTGAEPGTTDDEVMLERIVTMDREIFAVMPWERRAAFLAALSGLLWPSARQKRTMVELIASAGSRTELEAMAAILREKEAYGRLFATLDGSVIDLLLILGRARPPGPMSPRFVVALFRELGLLPEIGADPGAPDPIRRLRNAANGLSLWVRSTIEGVVDLFTHSPAELIEGIGHLIEFALVVDRATSIPPDPKALEMLRLLAEQADGAIRTAMAGLEYAEELGTPYGRRGGGARITGDLANTLATALAIEILSWFVGIGEIKEALGGVRLTERLAALLKVLSSLRRLGSTAEAAGQLSKLERFVSALTKLAMLKDEVAAARALRLLPQGHLAEIVRLAELVDVPAGARSKVLRDLAKARNVMPDVQRLADALSLARRFERRAEAVGGVTGDMVAALRRLIDTGWERRSLANLVDAVPAQRLGAWSRALGALRPAQVERLGAESLQALAYWPRSLTFVAETGGDVYLTMLRRHGGDMRAVDGLLHGLDLRRAEIADPARFQRLLDRLAGGETAAFEELSGRISQAAGSALERLRAGGRRSLLAELEEFEEAAARLRKQGRAAEAAERIAQRDRLAAQLGQLQDRELSGLEHLARISDETGGFAWDSALDLAAADRADLLVLVDDIAGRLPARDLMGMEDVLHSMLERNVGKAGRMEHAVQGGWGELYAARTLVHDLGATSLEFQAPRADRVVDILAEIPGRGRVSVEVKTNLSGAATFAETQIVKDLTAHAATRYTDLIYLYHPNVAAELPDLGQRMLRLFNAPELTRALTVAGHDPAAAKAAFRTWLGAGNLRAYRL</sequence>
<protein>
    <recommendedName>
        <fullName evidence="4">DUF3883 domain-containing protein</fullName>
    </recommendedName>
</protein>
<organism evidence="2 3">
    <name type="scientific">Nonomuraea ferruginea</name>
    <dbReference type="NCBI Taxonomy" id="46174"/>
    <lineage>
        <taxon>Bacteria</taxon>
        <taxon>Bacillati</taxon>
        <taxon>Actinomycetota</taxon>
        <taxon>Actinomycetes</taxon>
        <taxon>Streptosporangiales</taxon>
        <taxon>Streptosporangiaceae</taxon>
        <taxon>Nonomuraea</taxon>
    </lineage>
</organism>
<feature type="non-terminal residue" evidence="2">
    <location>
        <position position="1"/>
    </location>
</feature>
<accession>A0ABT4SZY6</accession>
<evidence type="ECO:0000313" key="2">
    <source>
        <dbReference type="EMBL" id="MDA0642804.1"/>
    </source>
</evidence>
<reference evidence="2 3" key="1">
    <citation type="submission" date="2022-11" db="EMBL/GenBank/DDBJ databases">
        <title>Nonomuraea corallina sp. nov., a new species of the genus Nonomuraea isolated from sea side sediment in Thai sea.</title>
        <authorList>
            <person name="Ngamcharungchit C."/>
            <person name="Matsumoto A."/>
            <person name="Suriyachadkun C."/>
            <person name="Panbangred W."/>
            <person name="Inahashi Y."/>
            <person name="Intra B."/>
        </authorList>
    </citation>
    <scope>NUCLEOTIDE SEQUENCE [LARGE SCALE GENOMIC DNA]</scope>
    <source>
        <strain evidence="2 3">DSM 43553</strain>
    </source>
</reference>
<dbReference type="RefSeq" id="WP_271277253.1">
    <property type="nucleotide sequence ID" value="NZ_JAPNUD010000051.1"/>
</dbReference>
<feature type="coiled-coil region" evidence="1">
    <location>
        <begin position="729"/>
        <end position="756"/>
    </location>
</feature>
<keyword evidence="1" id="KW-0175">Coiled coil</keyword>
<comment type="caution">
    <text evidence="2">The sequence shown here is derived from an EMBL/GenBank/DDBJ whole genome shotgun (WGS) entry which is preliminary data.</text>
</comment>
<gene>
    <name evidence="2" type="ORF">OUY24_19425</name>
</gene>
<evidence type="ECO:0000256" key="1">
    <source>
        <dbReference type="SAM" id="Coils"/>
    </source>
</evidence>
<name>A0ABT4SZY6_9ACTN</name>
<dbReference type="EMBL" id="JAPNUD010000051">
    <property type="protein sequence ID" value="MDA0642804.1"/>
    <property type="molecule type" value="Genomic_DNA"/>
</dbReference>
<keyword evidence="3" id="KW-1185">Reference proteome</keyword>
<proteinExistence type="predicted"/>